<dbReference type="WBParaSite" id="maker-unitig_24710-snap-gene-0.2-mRNA-1">
    <property type="protein sequence ID" value="maker-unitig_24710-snap-gene-0.2-mRNA-1"/>
    <property type="gene ID" value="maker-unitig_24710-snap-gene-0.2"/>
</dbReference>
<dbReference type="Proteomes" id="UP000095280">
    <property type="component" value="Unplaced"/>
</dbReference>
<protein>
    <submittedName>
        <fullName evidence="3">PHD-type domain-containing protein</fullName>
    </submittedName>
</protein>
<dbReference type="PANTHER" id="PTHR13258:SF0">
    <property type="entry name" value="SYNDETIN"/>
    <property type="match status" value="1"/>
</dbReference>
<dbReference type="GO" id="GO:0000149">
    <property type="term" value="F:SNARE binding"/>
    <property type="evidence" value="ECO:0007669"/>
    <property type="project" value="TreeGrafter"/>
</dbReference>
<evidence type="ECO:0000313" key="2">
    <source>
        <dbReference type="Proteomes" id="UP000095280"/>
    </source>
</evidence>
<dbReference type="PANTHER" id="PTHR13258">
    <property type="entry name" value="SYNDETIN"/>
    <property type="match status" value="1"/>
</dbReference>
<organism evidence="2 3">
    <name type="scientific">Macrostomum lignano</name>
    <dbReference type="NCBI Taxonomy" id="282301"/>
    <lineage>
        <taxon>Eukaryota</taxon>
        <taxon>Metazoa</taxon>
        <taxon>Spiralia</taxon>
        <taxon>Lophotrochozoa</taxon>
        <taxon>Platyhelminthes</taxon>
        <taxon>Rhabditophora</taxon>
        <taxon>Macrostomorpha</taxon>
        <taxon>Macrostomida</taxon>
        <taxon>Macrostomidae</taxon>
        <taxon>Macrostomum</taxon>
    </lineage>
</organism>
<feature type="region of interest" description="Disordered" evidence="1">
    <location>
        <begin position="88"/>
        <end position="107"/>
    </location>
</feature>
<proteinExistence type="predicted"/>
<dbReference type="InterPro" id="IPR040047">
    <property type="entry name" value="VPS50"/>
</dbReference>
<dbReference type="GO" id="GO:1990745">
    <property type="term" value="C:EARP complex"/>
    <property type="evidence" value="ECO:0007669"/>
    <property type="project" value="InterPro"/>
</dbReference>
<feature type="compositionally biased region" description="Polar residues" evidence="1">
    <location>
        <begin position="455"/>
        <end position="468"/>
    </location>
</feature>
<dbReference type="AlphaFoldDB" id="A0A1I8F9U7"/>
<keyword evidence="2" id="KW-1185">Reference proteome</keyword>
<reference evidence="3" key="1">
    <citation type="submission" date="2016-11" db="UniProtKB">
        <authorList>
            <consortium name="WormBaseParasite"/>
        </authorList>
    </citation>
    <scope>IDENTIFICATION</scope>
</reference>
<sequence length="719" mass="78227">GMPRAREVRTVEAAQHKAVGKRVSELGAAEAIRDYAQDLQRSCSLFFFAKKVSLRTGPTQTCTLRLQGASSRRRRQHRLQLSLEADPRARPARRVQPPACATPTSGLTRSFRRGEFRRSTFQLVPASARKRLLCSAHVTRLGLRQASSPPSCRTPLGGLLGKSQSAFDQLPTCTLPGTLHNAAFQIVLGYTQLGSSTTAENFPETAVYQQLCSRELWSAGGASLHRELRFEHAIRMLHLVNRLVSVGQEFCGAASPALQESIRKQILAFFRAYHSGRMGDAADVSGENEEFPTPPLPVPLLQLFRSADDENPFEFTTEEDCVEDFFAIPDAAISNNATARISRPKRRSSADSEEAEDEDNDQLLRAHHIDEDTRDDPVIVTSASSACRRLSSLTACRASAGIESSVTSQLHRQPRPASAGPLITNTPARGALSASSAAPANPPRTWRQPRPPTRASQPTRLAARNSQSVESTMYLAQQVRVPASPLPGVAAAAREAPFLAAFVSHTLSAVPDLIALLAACAAVPPLRGTPRWSRCRLAMAAAGELGRQGDPVGSTAAMLPVAMRAGKFGDCLGQSGACLSTACLATARQPVVQYACPSSQQLPCRRPFSAARRLPQTKAEPLMQLRTFQHYLVVAPSGCRASARCRTRLVDQFIKAYYWPESELQRKGGAAGLPGSSEQETRRGLLPCWTADWTAWELWLRGSTCLRLLFYAVSDQTFP</sequence>
<dbReference type="GO" id="GO:0042147">
    <property type="term" value="P:retrograde transport, endosome to Golgi"/>
    <property type="evidence" value="ECO:0007669"/>
    <property type="project" value="InterPro"/>
</dbReference>
<feature type="region of interest" description="Disordered" evidence="1">
    <location>
        <begin position="339"/>
        <end position="362"/>
    </location>
</feature>
<accession>A0A1I8F9U7</accession>
<feature type="compositionally biased region" description="Low complexity" evidence="1">
    <location>
        <begin position="427"/>
        <end position="448"/>
    </location>
</feature>
<feature type="region of interest" description="Disordered" evidence="1">
    <location>
        <begin position="404"/>
        <end position="468"/>
    </location>
</feature>
<dbReference type="GO" id="GO:0005829">
    <property type="term" value="C:cytosol"/>
    <property type="evidence" value="ECO:0007669"/>
    <property type="project" value="GOC"/>
</dbReference>
<name>A0A1I8F9U7_9PLAT</name>
<dbReference type="GO" id="GO:0032456">
    <property type="term" value="P:endocytic recycling"/>
    <property type="evidence" value="ECO:0007669"/>
    <property type="project" value="InterPro"/>
</dbReference>
<evidence type="ECO:0000313" key="3">
    <source>
        <dbReference type="WBParaSite" id="maker-unitig_24710-snap-gene-0.2-mRNA-1"/>
    </source>
</evidence>
<evidence type="ECO:0000256" key="1">
    <source>
        <dbReference type="SAM" id="MobiDB-lite"/>
    </source>
</evidence>
<feature type="compositionally biased region" description="Acidic residues" evidence="1">
    <location>
        <begin position="351"/>
        <end position="361"/>
    </location>
</feature>